<accession>A0A8D3E3M8</accession>
<name>A0A8D3E3M8_SCOMX</name>
<organism evidence="1 2">
    <name type="scientific">Scophthalmus maximus</name>
    <name type="common">Turbot</name>
    <name type="synonym">Psetta maxima</name>
    <dbReference type="NCBI Taxonomy" id="52904"/>
    <lineage>
        <taxon>Eukaryota</taxon>
        <taxon>Metazoa</taxon>
        <taxon>Chordata</taxon>
        <taxon>Craniata</taxon>
        <taxon>Vertebrata</taxon>
        <taxon>Euteleostomi</taxon>
        <taxon>Actinopterygii</taxon>
        <taxon>Neopterygii</taxon>
        <taxon>Teleostei</taxon>
        <taxon>Neoteleostei</taxon>
        <taxon>Acanthomorphata</taxon>
        <taxon>Carangaria</taxon>
        <taxon>Pleuronectiformes</taxon>
        <taxon>Pleuronectoidei</taxon>
        <taxon>Scophthalmidae</taxon>
        <taxon>Scophthalmus</taxon>
    </lineage>
</organism>
<evidence type="ECO:0000313" key="1">
    <source>
        <dbReference type="Ensembl" id="ENSSMAP00000066387.1"/>
    </source>
</evidence>
<dbReference type="Proteomes" id="UP000694558">
    <property type="component" value="Chromosome 4"/>
</dbReference>
<evidence type="ECO:0000313" key="2">
    <source>
        <dbReference type="Proteomes" id="UP000694558"/>
    </source>
</evidence>
<protein>
    <submittedName>
        <fullName evidence="1">Uncharacterized protein</fullName>
    </submittedName>
</protein>
<sequence>GKYKHRLPSLLYQERMLQVADFLFGIKVIHSSLLPANIYHSVLRQDGLSQVLRVLNFIRIMMQAFQQHEHLCWQIYNGSLHIYTICRYLITMDCSAQALEYLLWASISLELCIPLMTAEYLPWIVTLYCAVCHCYYDNQAAVQAEAFARRALGRINEQAKLEEQSKVPATRETQRAYKEASIKVPWPRTTTGRMLLALFDSSAAQFLGILEALWDSTTPPLQTRMPDEPEQQEVILDLVSAGISILSGELNKHN</sequence>
<reference evidence="1" key="2">
    <citation type="submission" date="2025-08" db="UniProtKB">
        <authorList>
            <consortium name="Ensembl"/>
        </authorList>
    </citation>
    <scope>IDENTIFICATION</scope>
</reference>
<dbReference type="GeneTree" id="ENSGT00990000204242"/>
<dbReference type="Pfam" id="PF14858">
    <property type="entry name" value="CFAP54_N"/>
    <property type="match status" value="1"/>
</dbReference>
<dbReference type="AlphaFoldDB" id="A0A8D3E3M8"/>
<proteinExistence type="predicted"/>
<dbReference type="PANTHER" id="PTHR33487:SF1">
    <property type="entry name" value="CILIA- AND FLAGELLA-ASSOCIATED PROTEIN 54"/>
    <property type="match status" value="1"/>
</dbReference>
<dbReference type="InterPro" id="IPR027912">
    <property type="entry name" value="CFAP54"/>
</dbReference>
<dbReference type="GO" id="GO:0060271">
    <property type="term" value="P:cilium assembly"/>
    <property type="evidence" value="ECO:0007669"/>
    <property type="project" value="TreeGrafter"/>
</dbReference>
<reference evidence="1" key="1">
    <citation type="submission" date="2023-05" db="EMBL/GenBank/DDBJ databases">
        <title>High-quality long-read genome of Scophthalmus maximus.</title>
        <authorList>
            <person name="Lien S."/>
            <person name="Martinez P."/>
        </authorList>
    </citation>
    <scope>NUCLEOTIDE SEQUENCE [LARGE SCALE GENOMIC DNA]</scope>
</reference>
<dbReference type="Ensembl" id="ENSSMAT00000066474.1">
    <property type="protein sequence ID" value="ENSSMAP00000066387.1"/>
    <property type="gene ID" value="ENSSMAG00000031333.1"/>
</dbReference>
<dbReference type="PANTHER" id="PTHR33487">
    <property type="entry name" value="CILIA- AND FLAGELLA-ASSOCIATED PROTEIN 54"/>
    <property type="match status" value="1"/>
</dbReference>